<evidence type="ECO:0000313" key="1">
    <source>
        <dbReference type="EMBL" id="CAG2218170.1"/>
    </source>
</evidence>
<proteinExistence type="predicted"/>
<evidence type="ECO:0000313" key="2">
    <source>
        <dbReference type="Proteomes" id="UP000683360"/>
    </source>
</evidence>
<comment type="caution">
    <text evidence="1">The sequence shown here is derived from an EMBL/GenBank/DDBJ whole genome shotgun (WGS) entry which is preliminary data.</text>
</comment>
<dbReference type="Proteomes" id="UP000683360">
    <property type="component" value="Unassembled WGS sequence"/>
</dbReference>
<sequence length="160" mass="18389">MPAFTTSTSISGYRPIKIERSATINKLTEKVRSIFKFSCPFKYMKAVRNTINICELKELQVTSAKDVKSKICRSNLYILPAEKVMFTSKISKISALSLEQNHVQYMLKYLVGCNSVELNSTQKVTRMQRQEMIVLVASVTTMLPRKGLFYYFSSMRTKLM</sequence>
<dbReference type="EMBL" id="CAJPWZ010001589">
    <property type="protein sequence ID" value="CAG2218170.1"/>
    <property type="molecule type" value="Genomic_DNA"/>
</dbReference>
<gene>
    <name evidence="1" type="ORF">MEDL_31808</name>
</gene>
<protein>
    <submittedName>
        <fullName evidence="1">Uncharacterized protein</fullName>
    </submittedName>
</protein>
<keyword evidence="2" id="KW-1185">Reference proteome</keyword>
<accession>A0A8S3SMN8</accession>
<dbReference type="AlphaFoldDB" id="A0A8S3SMN8"/>
<dbReference type="OrthoDB" id="10485489at2759"/>
<reference evidence="1" key="1">
    <citation type="submission" date="2021-03" db="EMBL/GenBank/DDBJ databases">
        <authorList>
            <person name="Bekaert M."/>
        </authorList>
    </citation>
    <scope>NUCLEOTIDE SEQUENCE</scope>
</reference>
<organism evidence="1 2">
    <name type="scientific">Mytilus edulis</name>
    <name type="common">Blue mussel</name>
    <dbReference type="NCBI Taxonomy" id="6550"/>
    <lineage>
        <taxon>Eukaryota</taxon>
        <taxon>Metazoa</taxon>
        <taxon>Spiralia</taxon>
        <taxon>Lophotrochozoa</taxon>
        <taxon>Mollusca</taxon>
        <taxon>Bivalvia</taxon>
        <taxon>Autobranchia</taxon>
        <taxon>Pteriomorphia</taxon>
        <taxon>Mytilida</taxon>
        <taxon>Mytiloidea</taxon>
        <taxon>Mytilidae</taxon>
        <taxon>Mytilinae</taxon>
        <taxon>Mytilus</taxon>
    </lineage>
</organism>
<name>A0A8S3SMN8_MYTED</name>